<dbReference type="KEGG" id="ago:AGOS_ADL203C"/>
<dbReference type="eggNOG" id="ENOG502S412">
    <property type="taxonomic scope" value="Eukaryota"/>
</dbReference>
<accession>Q75AX3</accession>
<dbReference type="GO" id="GO:0005739">
    <property type="term" value="C:mitochondrion"/>
    <property type="evidence" value="ECO:0000318"/>
    <property type="project" value="GO_Central"/>
</dbReference>
<dbReference type="RefSeq" id="NP_983893.1">
    <property type="nucleotide sequence ID" value="NM_209246.1"/>
</dbReference>
<dbReference type="PANTHER" id="PTHR28177">
    <property type="entry name" value="ALTERED INHERITANCE OF MITOCHONDRIA PROTEIN 19, MITOCHONDRIAL"/>
    <property type="match status" value="1"/>
</dbReference>
<organism evidence="1 2">
    <name type="scientific">Eremothecium gossypii (strain ATCC 10895 / CBS 109.51 / FGSC 9923 / NRRL Y-1056)</name>
    <name type="common">Yeast</name>
    <name type="synonym">Ashbya gossypii</name>
    <dbReference type="NCBI Taxonomy" id="284811"/>
    <lineage>
        <taxon>Eukaryota</taxon>
        <taxon>Fungi</taxon>
        <taxon>Dikarya</taxon>
        <taxon>Ascomycota</taxon>
        <taxon>Saccharomycotina</taxon>
        <taxon>Saccharomycetes</taxon>
        <taxon>Saccharomycetales</taxon>
        <taxon>Saccharomycetaceae</taxon>
        <taxon>Eremothecium</taxon>
    </lineage>
</organism>
<dbReference type="FunCoup" id="Q75AX3">
    <property type="interactions" value="42"/>
</dbReference>
<sequence>MWGAIQQIRDLSYTPGIAWLNSAMLLATPVLSPAQPAAAATVPQAGGWLARAARPKHIGPTAKTSLLFSAAQALGGWIIHDGDLESGSGFLAAWSALYLVVGGRGSVRALRYGRLWPLVLAASSGLGGLAYGERFLSGRFLA</sequence>
<dbReference type="GeneID" id="4620035"/>
<keyword evidence="2" id="KW-1185">Reference proteome</keyword>
<proteinExistence type="predicted"/>
<evidence type="ECO:0000313" key="2">
    <source>
        <dbReference type="Proteomes" id="UP000000591"/>
    </source>
</evidence>
<protein>
    <submittedName>
        <fullName evidence="1">ADL203Cp</fullName>
    </submittedName>
</protein>
<dbReference type="InParanoid" id="Q75AX3"/>
<dbReference type="OMA" id="RYGRVWP"/>
<dbReference type="Proteomes" id="UP000000591">
    <property type="component" value="Chromosome IV"/>
</dbReference>
<dbReference type="InterPro" id="IPR019419">
    <property type="entry name" value="AIM19"/>
</dbReference>
<dbReference type="Pfam" id="PF10315">
    <property type="entry name" value="Aim19"/>
    <property type="match status" value="1"/>
</dbReference>
<dbReference type="HOGENOM" id="CLU_130042_0_0_1"/>
<evidence type="ECO:0000313" key="1">
    <source>
        <dbReference type="EMBL" id="AAS51717.1"/>
    </source>
</evidence>
<dbReference type="PANTHER" id="PTHR28177:SF1">
    <property type="entry name" value="ALTERED INHERITANCE OF MITOCHONDRIA PROTEIN 19, MITOCHONDRIAL"/>
    <property type="match status" value="1"/>
</dbReference>
<dbReference type="OrthoDB" id="5554402at2759"/>
<dbReference type="EMBL" id="AE016817">
    <property type="protein sequence ID" value="AAS51717.1"/>
    <property type="molecule type" value="Genomic_DNA"/>
</dbReference>
<reference evidence="1 2" key="1">
    <citation type="journal article" date="2004" name="Science">
        <title>The Ashbya gossypii genome as a tool for mapping the ancient Saccharomyces cerevisiae genome.</title>
        <authorList>
            <person name="Dietrich F.S."/>
            <person name="Voegeli S."/>
            <person name="Brachat S."/>
            <person name="Lerch A."/>
            <person name="Gates K."/>
            <person name="Steiner S."/>
            <person name="Mohr C."/>
            <person name="Pohlmann R."/>
            <person name="Luedi P."/>
            <person name="Choi S."/>
            <person name="Wing R.A."/>
            <person name="Flavier A."/>
            <person name="Gaffney T.D."/>
            <person name="Philippsen P."/>
        </authorList>
    </citation>
    <scope>NUCLEOTIDE SEQUENCE [LARGE SCALE GENOMIC DNA]</scope>
    <source>
        <strain evidence="2">ATCC 10895 / CBS 109.51 / FGSC 9923 / NRRL Y-1056</strain>
    </source>
</reference>
<gene>
    <name evidence="1" type="ORF">AGOS_ADL203C</name>
</gene>
<reference evidence="2" key="2">
    <citation type="journal article" date="2013" name="G3 (Bethesda)">
        <title>Genomes of Ashbya fungi isolated from insects reveal four mating-type loci, numerous translocations, lack of transposons, and distinct gene duplications.</title>
        <authorList>
            <person name="Dietrich F.S."/>
            <person name="Voegeli S."/>
            <person name="Kuo S."/>
            <person name="Philippsen P."/>
        </authorList>
    </citation>
    <scope>GENOME REANNOTATION</scope>
    <source>
        <strain evidence="2">ATCC 10895 / CBS 109.51 / FGSC 9923 / NRRL Y-1056</strain>
    </source>
</reference>
<name>Q75AX3_EREGS</name>
<dbReference type="AlphaFoldDB" id="Q75AX3"/>